<comment type="catalytic activity">
    <reaction evidence="1">
        <text>Release of an N-terminal amino acid, Xaa-|-Yaa- from a peptide, amide or arylamide. Xaa is preferably Ala, but may be most amino acids including Pro (slow action). When a terminal hydrophobic residue is followed by a prolyl residue, the two may be released as an intact Xaa-Pro dipeptide.</text>
        <dbReference type="EC" id="3.4.11.2"/>
    </reaction>
</comment>
<evidence type="ECO:0000259" key="14">
    <source>
        <dbReference type="Pfam" id="PF17900"/>
    </source>
</evidence>
<keyword evidence="9" id="KW-0378">Hydrolase</keyword>
<evidence type="ECO:0000256" key="5">
    <source>
        <dbReference type="ARBA" id="ARBA00015611"/>
    </source>
</evidence>
<gene>
    <name evidence="15" type="ORF">HELGO_WM33757</name>
</gene>
<dbReference type="Pfam" id="PF01433">
    <property type="entry name" value="Peptidase_M1"/>
    <property type="match status" value="1"/>
</dbReference>
<evidence type="ECO:0000259" key="13">
    <source>
        <dbReference type="Pfam" id="PF01433"/>
    </source>
</evidence>
<dbReference type="GO" id="GO:0008270">
    <property type="term" value="F:zinc ion binding"/>
    <property type="evidence" value="ECO:0007669"/>
    <property type="project" value="InterPro"/>
</dbReference>
<dbReference type="Pfam" id="PF17900">
    <property type="entry name" value="Peptidase_M1_N"/>
    <property type="match status" value="1"/>
</dbReference>
<evidence type="ECO:0000256" key="3">
    <source>
        <dbReference type="ARBA" id="ARBA00010136"/>
    </source>
</evidence>
<name>A0A6S6S5X9_9BACT</name>
<feature type="domain" description="Aminopeptidase N-like N-terminal" evidence="14">
    <location>
        <begin position="67"/>
        <end position="257"/>
    </location>
</feature>
<dbReference type="InterPro" id="IPR001930">
    <property type="entry name" value="Peptidase_M1"/>
</dbReference>
<dbReference type="EC" id="3.4.11.2" evidence="4"/>
<dbReference type="InterPro" id="IPR014782">
    <property type="entry name" value="Peptidase_M1_dom"/>
</dbReference>
<dbReference type="PROSITE" id="PS00430">
    <property type="entry name" value="TONB_DEPENDENT_REC_1"/>
    <property type="match status" value="1"/>
</dbReference>
<dbReference type="GO" id="GO:0006508">
    <property type="term" value="P:proteolysis"/>
    <property type="evidence" value="ECO:0007669"/>
    <property type="project" value="UniProtKB-KW"/>
</dbReference>
<dbReference type="Gene3D" id="1.10.390.10">
    <property type="entry name" value="Neutral Protease Domain 2"/>
    <property type="match status" value="1"/>
</dbReference>
<evidence type="ECO:0000256" key="11">
    <source>
        <dbReference type="ARBA" id="ARBA00023049"/>
    </source>
</evidence>
<evidence type="ECO:0000256" key="4">
    <source>
        <dbReference type="ARBA" id="ARBA00012564"/>
    </source>
</evidence>
<evidence type="ECO:0000256" key="2">
    <source>
        <dbReference type="ARBA" id="ARBA00001947"/>
    </source>
</evidence>
<keyword evidence="11" id="KW-0482">Metalloprotease</keyword>
<dbReference type="GO" id="GO:0016285">
    <property type="term" value="F:alanyl aminopeptidase activity"/>
    <property type="evidence" value="ECO:0007669"/>
    <property type="project" value="UniProtKB-EC"/>
</dbReference>
<proteinExistence type="inferred from homology"/>
<dbReference type="InterPro" id="IPR027268">
    <property type="entry name" value="Peptidase_M4/M1_CTD_sf"/>
</dbReference>
<dbReference type="Pfam" id="PF13646">
    <property type="entry name" value="HEAT_2"/>
    <property type="match status" value="1"/>
</dbReference>
<dbReference type="CDD" id="cd09603">
    <property type="entry name" value="M1_APN_like"/>
    <property type="match status" value="1"/>
</dbReference>
<accession>A0A6S6S5X9</accession>
<dbReference type="GO" id="GO:0005737">
    <property type="term" value="C:cytoplasm"/>
    <property type="evidence" value="ECO:0007669"/>
    <property type="project" value="TreeGrafter"/>
</dbReference>
<evidence type="ECO:0000256" key="12">
    <source>
        <dbReference type="SAM" id="SignalP"/>
    </source>
</evidence>
<dbReference type="GO" id="GO:0070006">
    <property type="term" value="F:metalloaminopeptidase activity"/>
    <property type="evidence" value="ECO:0007669"/>
    <property type="project" value="TreeGrafter"/>
</dbReference>
<dbReference type="InterPro" id="IPR038438">
    <property type="entry name" value="PepN_Ig-like_sf"/>
</dbReference>
<dbReference type="InterPro" id="IPR011989">
    <property type="entry name" value="ARM-like"/>
</dbReference>
<dbReference type="PROSITE" id="PS51257">
    <property type="entry name" value="PROKAR_LIPOPROTEIN"/>
    <property type="match status" value="1"/>
</dbReference>
<protein>
    <recommendedName>
        <fullName evidence="5">Aminopeptidase N</fullName>
        <ecNumber evidence="4">3.4.11.2</ecNumber>
    </recommendedName>
</protein>
<dbReference type="Gene3D" id="2.60.40.1730">
    <property type="entry name" value="tricorn interacting facor f3 domain"/>
    <property type="match status" value="1"/>
</dbReference>
<evidence type="ECO:0000256" key="6">
    <source>
        <dbReference type="ARBA" id="ARBA00022438"/>
    </source>
</evidence>
<evidence type="ECO:0000313" key="15">
    <source>
        <dbReference type="EMBL" id="CAA6805072.1"/>
    </source>
</evidence>
<dbReference type="SUPFAM" id="SSF63737">
    <property type="entry name" value="Leukotriene A4 hydrolase N-terminal domain"/>
    <property type="match status" value="1"/>
</dbReference>
<dbReference type="Gene3D" id="1.25.10.10">
    <property type="entry name" value="Leucine-rich Repeat Variant"/>
    <property type="match status" value="1"/>
</dbReference>
<evidence type="ECO:0000256" key="1">
    <source>
        <dbReference type="ARBA" id="ARBA00000098"/>
    </source>
</evidence>
<keyword evidence="8" id="KW-0479">Metal-binding</keyword>
<dbReference type="PANTHER" id="PTHR11533:SF174">
    <property type="entry name" value="PUROMYCIN-SENSITIVE AMINOPEPTIDASE-RELATED"/>
    <property type="match status" value="1"/>
</dbReference>
<reference evidence="15" key="1">
    <citation type="submission" date="2020-01" db="EMBL/GenBank/DDBJ databases">
        <authorList>
            <person name="Meier V. D."/>
            <person name="Meier V D."/>
        </authorList>
    </citation>
    <scope>NUCLEOTIDE SEQUENCE</scope>
    <source>
        <strain evidence="15">HLG_WM_MAG_10</strain>
    </source>
</reference>
<feature type="domain" description="Peptidase M1 membrane alanine aminopeptidase" evidence="13">
    <location>
        <begin position="295"/>
        <end position="504"/>
    </location>
</feature>
<dbReference type="PRINTS" id="PR00756">
    <property type="entry name" value="ALADIPTASE"/>
</dbReference>
<feature type="signal peptide" evidence="12">
    <location>
        <begin position="1"/>
        <end position="23"/>
    </location>
</feature>
<dbReference type="SUPFAM" id="SSF55486">
    <property type="entry name" value="Metalloproteases ('zincins'), catalytic domain"/>
    <property type="match status" value="1"/>
</dbReference>
<dbReference type="InterPro" id="IPR050344">
    <property type="entry name" value="Peptidase_M1_aminopeptidases"/>
</dbReference>
<evidence type="ECO:0000256" key="7">
    <source>
        <dbReference type="ARBA" id="ARBA00022670"/>
    </source>
</evidence>
<comment type="cofactor">
    <cofactor evidence="2">
        <name>Zn(2+)</name>
        <dbReference type="ChEBI" id="CHEBI:29105"/>
    </cofactor>
</comment>
<dbReference type="GO" id="GO:0042277">
    <property type="term" value="F:peptide binding"/>
    <property type="evidence" value="ECO:0007669"/>
    <property type="project" value="TreeGrafter"/>
</dbReference>
<dbReference type="PANTHER" id="PTHR11533">
    <property type="entry name" value="PROTEASE M1 ZINC METALLOPROTEASE"/>
    <property type="match status" value="1"/>
</dbReference>
<keyword evidence="10" id="KW-0862">Zinc</keyword>
<organism evidence="15">
    <name type="scientific">uncultured Aureispira sp</name>
    <dbReference type="NCBI Taxonomy" id="1331704"/>
    <lineage>
        <taxon>Bacteria</taxon>
        <taxon>Pseudomonadati</taxon>
        <taxon>Bacteroidota</taxon>
        <taxon>Saprospiria</taxon>
        <taxon>Saprospirales</taxon>
        <taxon>Saprospiraceae</taxon>
        <taxon>Aureispira</taxon>
        <taxon>environmental samples</taxon>
    </lineage>
</organism>
<evidence type="ECO:0000256" key="10">
    <source>
        <dbReference type="ARBA" id="ARBA00022833"/>
    </source>
</evidence>
<dbReference type="GO" id="GO:0005615">
    <property type="term" value="C:extracellular space"/>
    <property type="evidence" value="ECO:0007669"/>
    <property type="project" value="TreeGrafter"/>
</dbReference>
<dbReference type="EMBL" id="CACVAQ010000103">
    <property type="protein sequence ID" value="CAA6805072.1"/>
    <property type="molecule type" value="Genomic_DNA"/>
</dbReference>
<dbReference type="SUPFAM" id="SSF48371">
    <property type="entry name" value="ARM repeat"/>
    <property type="match status" value="1"/>
</dbReference>
<dbReference type="GO" id="GO:0043171">
    <property type="term" value="P:peptide catabolic process"/>
    <property type="evidence" value="ECO:0007669"/>
    <property type="project" value="TreeGrafter"/>
</dbReference>
<dbReference type="Gene3D" id="2.60.40.1840">
    <property type="match status" value="1"/>
</dbReference>
<evidence type="ECO:0000256" key="8">
    <source>
        <dbReference type="ARBA" id="ARBA00022723"/>
    </source>
</evidence>
<dbReference type="InterPro" id="IPR045357">
    <property type="entry name" value="Aminopeptidase_N-like_N"/>
</dbReference>
<keyword evidence="7" id="KW-0645">Protease</keyword>
<dbReference type="InterPro" id="IPR016024">
    <property type="entry name" value="ARM-type_fold"/>
</dbReference>
<comment type="similarity">
    <text evidence="3">Belongs to the peptidase M1 family.</text>
</comment>
<feature type="chain" id="PRO_5028021798" description="Aminopeptidase N" evidence="12">
    <location>
        <begin position="24"/>
        <end position="931"/>
    </location>
</feature>
<keyword evidence="12" id="KW-0732">Signal</keyword>
<keyword evidence="6 15" id="KW-0031">Aminopeptidase</keyword>
<evidence type="ECO:0000256" key="9">
    <source>
        <dbReference type="ARBA" id="ARBA00022801"/>
    </source>
</evidence>
<dbReference type="InterPro" id="IPR042097">
    <property type="entry name" value="Aminopeptidase_N-like_N_sf"/>
</dbReference>
<dbReference type="GO" id="GO:0016020">
    <property type="term" value="C:membrane"/>
    <property type="evidence" value="ECO:0007669"/>
    <property type="project" value="TreeGrafter"/>
</dbReference>
<dbReference type="AlphaFoldDB" id="A0A6S6S5X9"/>
<sequence>MTHKHLITLVAIALFLSACTTNSRIITVDYTVENRALDTVSVTASRTSSFQRPKYNPSATRTNDLLHTKLDVSFDWEKQYLNGKAVLELKPVFKPTNKVRLDAKGFDIHKIAMIGVAGQTPLQYKYENNKDLYITLDRTYKANEVYRLYIIYTAKPNELPIGGSDAITSDKGLYFINPLGKEAGKPQQIWTQGETESSSCWFPTIDRPNERCTQEIFMTVEDRFKTLSNGTLVNSVENGNGTRTDYWKMDLPHAPYLFAMVVGEFAVVSETWNNKLLQYFVEPAYEKDAKAIYKNTPEMLSFFSNKLGVNYPWPKYSQAIVRDYVSGAMENTTAVIFGDFVQMTTRELIDNGDLNEAIVAHEMMHHWFGDLVTCESWANLPLNESFANYSEYLWFEYKYGKDAADHIRKNQIAGYMNQATIGGDQHPLIYYGYADKEDMFDAHSYNKGGTIVHMLRNYVGDEAFFASLKKYLEDNKYQAAEVHNLRMAFEKVTGEDLNWFFNQWFFTAGHPDLTITKVYDKTTRTLKVNVKQTQNHKESTVFILPFAIDVYTSMSGKPTRTNVVMTEKEQTFSIPTAREPLWVGVDADRITLGKRKYTQSKEELIRQFKLSKSYQNRYESLKELRYSQDKNAEVQQLFVEALKDPFWAIREQAIDAISIDPNNQLLITQLIELAKKDPRSQVRRAAMERVGGLEDAKYLDVAKNAVDKEKSYIVISAALQAIYRTNPTLGTKYAERLKKEENVSILLGIAAIFEKTGNKEHISFYENNWQKTDNYARFTFFTSYATLLENTKDENLVREKINYFKGISTNKDISQWGRYAASNALKKLRDDYFSKAEKEYKKIEVSISGLKGQDTKDALKQLQILLKDKSNANYERAVDAIQGLKGNEIGSILDEVDAFSKINTYDIIADAIEVIKEWEEDPTLLKLYRSW</sequence>
<dbReference type="InterPro" id="IPR010916">
    <property type="entry name" value="TonB_box_CS"/>
</dbReference>